<dbReference type="OrthoDB" id="355482at2"/>
<accession>F5Y745</accession>
<dbReference type="EMBL" id="CP001841">
    <property type="protein sequence ID" value="AEF81362.1"/>
    <property type="molecule type" value="Genomic_DNA"/>
</dbReference>
<evidence type="ECO:0008006" key="4">
    <source>
        <dbReference type="Google" id="ProtNLM"/>
    </source>
</evidence>
<evidence type="ECO:0000313" key="2">
    <source>
        <dbReference type="EMBL" id="AEF81362.1"/>
    </source>
</evidence>
<reference evidence="3" key="1">
    <citation type="submission" date="2009-12" db="EMBL/GenBank/DDBJ databases">
        <title>Complete sequence of Treponema azotonutricium strain ZAS-9.</title>
        <authorList>
            <person name="Tetu S.G."/>
            <person name="Matson E."/>
            <person name="Ren Q."/>
            <person name="Seshadri R."/>
            <person name="Elbourne L."/>
            <person name="Hassan K.A."/>
            <person name="Durkin A."/>
            <person name="Radune D."/>
            <person name="Mohamoud Y."/>
            <person name="Shay R."/>
            <person name="Jin S."/>
            <person name="Zhang X."/>
            <person name="Lucey K."/>
            <person name="Ballor N.R."/>
            <person name="Ottesen E."/>
            <person name="Rosenthal R."/>
            <person name="Allen A."/>
            <person name="Leadbetter J.R."/>
            <person name="Paulsen I.T."/>
        </authorList>
    </citation>
    <scope>NUCLEOTIDE SEQUENCE [LARGE SCALE GENOMIC DNA]</scope>
    <source>
        <strain evidence="3">ATCC BAA-888 / DSM 13862 / ZAS-9</strain>
    </source>
</reference>
<dbReference type="InParanoid" id="F5Y745"/>
<keyword evidence="3" id="KW-1185">Reference proteome</keyword>
<reference evidence="2 3" key="2">
    <citation type="journal article" date="2011" name="ISME J.">
        <title>RNA-seq reveals cooperative metabolic interactions between two termite-gut spirochete species in co-culture.</title>
        <authorList>
            <person name="Rosenthal A.Z."/>
            <person name="Matson E.G."/>
            <person name="Eldar A."/>
            <person name="Leadbetter J.R."/>
        </authorList>
    </citation>
    <scope>NUCLEOTIDE SEQUENCE [LARGE SCALE GENOMIC DNA]</scope>
    <source>
        <strain evidence="3">ATCC BAA-888 / DSM 13862 / ZAS-9</strain>
    </source>
</reference>
<gene>
    <name evidence="2" type="ordered locus">TREAZ_1151</name>
</gene>
<dbReference type="HOGENOM" id="CLU_703863_0_0_12"/>
<dbReference type="STRING" id="545695.TREAZ_1151"/>
<dbReference type="RefSeq" id="WP_015710841.1">
    <property type="nucleotide sequence ID" value="NC_015577.1"/>
</dbReference>
<organism evidence="2 3">
    <name type="scientific">Leadbettera azotonutricia (strain ATCC BAA-888 / DSM 13862 / ZAS-9)</name>
    <name type="common">Treponema azotonutricium</name>
    <dbReference type="NCBI Taxonomy" id="545695"/>
    <lineage>
        <taxon>Bacteria</taxon>
        <taxon>Pseudomonadati</taxon>
        <taxon>Spirochaetota</taxon>
        <taxon>Spirochaetia</taxon>
        <taxon>Spirochaetales</taxon>
        <taxon>Breznakiellaceae</taxon>
        <taxon>Leadbettera</taxon>
    </lineage>
</organism>
<dbReference type="eggNOG" id="ENOG502ZQUE">
    <property type="taxonomic scope" value="Bacteria"/>
</dbReference>
<dbReference type="KEGG" id="taz:TREAZ_1151"/>
<protein>
    <recommendedName>
        <fullName evidence="4">Outer membrane protein beta-barrel domain-containing protein</fullName>
    </recommendedName>
</protein>
<dbReference type="Proteomes" id="UP000009222">
    <property type="component" value="Chromosome"/>
</dbReference>
<evidence type="ECO:0000313" key="3">
    <source>
        <dbReference type="Proteomes" id="UP000009222"/>
    </source>
</evidence>
<sequence length="422" mass="47417">MANKRGIIFLLSILIFPVLLFSQEDPDFDPEPELPPAMDQAPAVPETNPDSTAFRIQGAEGALNFIQRLSWEKAVYASRYEIVVQVKRVNTFVEVMRYIVEENFVEISVPAGEYRYKISSFNVLGRLDREFPWVSFTVIQAQQPSVFSYLPENFYFDRLSLRMIRIEGVNLLMNSEIYLLRRNEDPAEEEAKIIPREIRRNDLGEFADLFFFEEDLVAGLYDIIVKNPGGLETAAGPFGISVAKPYDINVSGAYAPMVKLYGNTAYVIESAAIPLGFGARGSFVPFKWDIGFLGVEANLNWAYFSMDSEDPNGRPVSTRASMLSFHVGPLYQYWFKKNVLALNARAGLGISSLLNYHFEYADTGAASESLNSAFFSVAVGASVQYLFYNQIFAEVGIDFMHAAASDLPMGFLRFALTAGWQF</sequence>
<evidence type="ECO:0000256" key="1">
    <source>
        <dbReference type="SAM" id="MobiDB-lite"/>
    </source>
</evidence>
<proteinExistence type="predicted"/>
<dbReference type="AlphaFoldDB" id="F5Y745"/>
<feature type="region of interest" description="Disordered" evidence="1">
    <location>
        <begin position="30"/>
        <end position="49"/>
    </location>
</feature>
<name>F5Y745_LEAAZ</name>